<dbReference type="GO" id="GO:0016491">
    <property type="term" value="F:oxidoreductase activity"/>
    <property type="evidence" value="ECO:0007669"/>
    <property type="project" value="TreeGrafter"/>
</dbReference>
<organism evidence="3 4">
    <name type="scientific">Methylosinus sporium</name>
    <dbReference type="NCBI Taxonomy" id="428"/>
    <lineage>
        <taxon>Bacteria</taxon>
        <taxon>Pseudomonadati</taxon>
        <taxon>Pseudomonadota</taxon>
        <taxon>Alphaproteobacteria</taxon>
        <taxon>Hyphomicrobiales</taxon>
        <taxon>Methylocystaceae</taxon>
        <taxon>Methylosinus</taxon>
    </lineage>
</organism>
<evidence type="ECO:0000256" key="2">
    <source>
        <dbReference type="SAM" id="MobiDB-lite"/>
    </source>
</evidence>
<dbReference type="AlphaFoldDB" id="A0A2U1STB1"/>
<name>A0A2U1STB1_METSR</name>
<dbReference type="PANTHER" id="PTHR43313">
    <property type="entry name" value="SHORT-CHAIN DEHYDROGENASE/REDUCTASE FAMILY 9C"/>
    <property type="match status" value="1"/>
</dbReference>
<dbReference type="Gene3D" id="3.40.50.720">
    <property type="entry name" value="NAD(P)-binding Rossmann-like Domain"/>
    <property type="match status" value="1"/>
</dbReference>
<dbReference type="SUPFAM" id="SSF51735">
    <property type="entry name" value="NAD(P)-binding Rossmann-fold domains"/>
    <property type="match status" value="1"/>
</dbReference>
<proteinExistence type="inferred from homology"/>
<dbReference type="InterPro" id="IPR036291">
    <property type="entry name" value="NAD(P)-bd_dom_sf"/>
</dbReference>
<evidence type="ECO:0000256" key="1">
    <source>
        <dbReference type="RuleBase" id="RU000363"/>
    </source>
</evidence>
<keyword evidence="4" id="KW-1185">Reference proteome</keyword>
<gene>
    <name evidence="3" type="ORF">C5689_05185</name>
</gene>
<feature type="region of interest" description="Disordered" evidence="2">
    <location>
        <begin position="290"/>
        <end position="309"/>
    </location>
</feature>
<comment type="caution">
    <text evidence="3">The sequence shown here is derived from an EMBL/GenBank/DDBJ whole genome shotgun (WGS) entry which is preliminary data.</text>
</comment>
<evidence type="ECO:0000313" key="4">
    <source>
        <dbReference type="Proteomes" id="UP000245137"/>
    </source>
</evidence>
<dbReference type="PRINTS" id="PR00080">
    <property type="entry name" value="SDRFAMILY"/>
</dbReference>
<dbReference type="RefSeq" id="WP_108916216.1">
    <property type="nucleotide sequence ID" value="NZ_BGJY01000005.1"/>
</dbReference>
<dbReference type="PRINTS" id="PR00081">
    <property type="entry name" value="GDHRDH"/>
</dbReference>
<reference evidence="3 4" key="1">
    <citation type="journal article" date="2018" name="Appl. Microbiol. Biotechnol.">
        <title>Co-cultivation of the strictly anaerobic methanogen Methanosarcina barkeri with aerobic methanotrophs in an oxygen-limited membrane bioreactor.</title>
        <authorList>
            <person name="In 't Zandt M.H."/>
            <person name="van den Bosch T.J.M."/>
            <person name="Rijkers R."/>
            <person name="van Kessel M.A.H.J."/>
            <person name="Jetten M.S.M."/>
            <person name="Welte C.U."/>
        </authorList>
    </citation>
    <scope>NUCLEOTIDE SEQUENCE [LARGE SCALE GENOMIC DNA]</scope>
    <source>
        <strain evidence="3 4">DSM 17706</strain>
    </source>
</reference>
<dbReference type="EMBL" id="PUIV01000005">
    <property type="protein sequence ID" value="PWB94845.1"/>
    <property type="molecule type" value="Genomic_DNA"/>
</dbReference>
<sequence>MSEKKFVVVTGVSTGIGYALVEALTAQGFHVFGSVRTPADSERLQARFGAASFTSLLFDVTDAAAVAEAVRETERRLGGAGLAGLVNNAGAAFPAPLLYQPIEEVRLQIEINVIGQIAVTQAFAPLLGASPAKRNEPPGRIVNMSSVAGSLASPFLGAYAASKHALEGASDALRRELMIFGVDVVVIEPGVIATPIWDKAENADFGRYDSTVYGPSARRLQKWAVEKGRLAPPPERVAAAVLRALTEKRPPARIRVVPNYLLDWLLPRLLPARLVDRILAKRMGLLPPAEAFHPPLQGEGRPAKPDGVG</sequence>
<comment type="similarity">
    <text evidence="1">Belongs to the short-chain dehydrogenases/reductases (SDR) family.</text>
</comment>
<dbReference type="Pfam" id="PF00106">
    <property type="entry name" value="adh_short"/>
    <property type="match status" value="1"/>
</dbReference>
<accession>A0A2U1STB1</accession>
<dbReference type="GO" id="GO:0008202">
    <property type="term" value="P:steroid metabolic process"/>
    <property type="evidence" value="ECO:0007669"/>
    <property type="project" value="TreeGrafter"/>
</dbReference>
<dbReference type="Proteomes" id="UP000245137">
    <property type="component" value="Unassembled WGS sequence"/>
</dbReference>
<protein>
    <submittedName>
        <fullName evidence="3">Oxidoreductase</fullName>
    </submittedName>
</protein>
<dbReference type="PANTHER" id="PTHR43313:SF1">
    <property type="entry name" value="3BETA-HYDROXYSTEROID DEHYDROGENASE DHS-16"/>
    <property type="match status" value="1"/>
</dbReference>
<dbReference type="InterPro" id="IPR002347">
    <property type="entry name" value="SDR_fam"/>
</dbReference>
<dbReference type="OrthoDB" id="9793825at2"/>
<evidence type="ECO:0000313" key="3">
    <source>
        <dbReference type="EMBL" id="PWB94845.1"/>
    </source>
</evidence>